<proteinExistence type="predicted"/>
<dbReference type="SMART" id="SM00116">
    <property type="entry name" value="CBS"/>
    <property type="match status" value="2"/>
</dbReference>
<dbReference type="Proteomes" id="UP001651880">
    <property type="component" value="Unassembled WGS sequence"/>
</dbReference>
<evidence type="ECO:0000259" key="3">
    <source>
        <dbReference type="PROSITE" id="PS51371"/>
    </source>
</evidence>
<name>A0ABT1NAM6_9FIRM</name>
<reference evidence="4 5" key="1">
    <citation type="submission" date="2021-10" db="EMBL/GenBank/DDBJ databases">
        <title>Lutispora strain m25 sp. nov., a thermophilic, non-spore-forming bacterium isolated from a lab-scale methanogenic bioreactor digesting anaerobic sludge.</title>
        <authorList>
            <person name="El Houari A."/>
            <person name="Mcdonald J."/>
        </authorList>
    </citation>
    <scope>NUCLEOTIDE SEQUENCE [LARGE SCALE GENOMIC DNA]</scope>
    <source>
        <strain evidence="5">m25</strain>
    </source>
</reference>
<dbReference type="Pfam" id="PF00571">
    <property type="entry name" value="CBS"/>
    <property type="match status" value="2"/>
</dbReference>
<keyword evidence="1 2" id="KW-0129">CBS domain</keyword>
<dbReference type="CDD" id="cd04622">
    <property type="entry name" value="CBS_pair_HRP1_like"/>
    <property type="match status" value="1"/>
</dbReference>
<dbReference type="InterPro" id="IPR051257">
    <property type="entry name" value="Diverse_CBS-Domain"/>
</dbReference>
<sequence>MKIREIMSRDVRTISSDATIKDAANIMNTMDIGSVPVLEDNKLVGIITDRDIVLRSVAQGQDSNQKISNVMTRDIETVCSDTEVHEAADIMSKKQIRRLPVVDGDSLVGIIAIGDLAVEGMYADEAGEALHDISKDTLS</sequence>
<evidence type="ECO:0000256" key="2">
    <source>
        <dbReference type="PROSITE-ProRule" id="PRU00703"/>
    </source>
</evidence>
<organism evidence="4 5">
    <name type="scientific">Lutispora saccharofermentans</name>
    <dbReference type="NCBI Taxonomy" id="3024236"/>
    <lineage>
        <taxon>Bacteria</taxon>
        <taxon>Bacillati</taxon>
        <taxon>Bacillota</taxon>
        <taxon>Clostridia</taxon>
        <taxon>Lutisporales</taxon>
        <taxon>Lutisporaceae</taxon>
        <taxon>Lutispora</taxon>
    </lineage>
</organism>
<dbReference type="SUPFAM" id="SSF54631">
    <property type="entry name" value="CBS-domain pair"/>
    <property type="match status" value="1"/>
</dbReference>
<dbReference type="PANTHER" id="PTHR43080:SF2">
    <property type="entry name" value="CBS DOMAIN-CONTAINING PROTEIN"/>
    <property type="match status" value="1"/>
</dbReference>
<gene>
    <name evidence="4" type="ORF">LJD61_01160</name>
</gene>
<dbReference type="Gene3D" id="3.10.580.10">
    <property type="entry name" value="CBS-domain"/>
    <property type="match status" value="1"/>
</dbReference>
<dbReference type="RefSeq" id="WP_255225659.1">
    <property type="nucleotide sequence ID" value="NZ_JAJEKE010000001.1"/>
</dbReference>
<dbReference type="InterPro" id="IPR046342">
    <property type="entry name" value="CBS_dom_sf"/>
</dbReference>
<evidence type="ECO:0000256" key="1">
    <source>
        <dbReference type="ARBA" id="ARBA00023122"/>
    </source>
</evidence>
<dbReference type="PANTHER" id="PTHR43080">
    <property type="entry name" value="CBS DOMAIN-CONTAINING PROTEIN CBSX3, MITOCHONDRIAL"/>
    <property type="match status" value="1"/>
</dbReference>
<protein>
    <submittedName>
        <fullName evidence="4">CBS domain-containing protein</fullName>
    </submittedName>
</protein>
<dbReference type="EMBL" id="JAJEKE010000001">
    <property type="protein sequence ID" value="MCQ1528161.1"/>
    <property type="molecule type" value="Genomic_DNA"/>
</dbReference>
<feature type="domain" description="CBS" evidence="3">
    <location>
        <begin position="71"/>
        <end position="126"/>
    </location>
</feature>
<accession>A0ABT1NAM6</accession>
<dbReference type="PROSITE" id="PS51371">
    <property type="entry name" value="CBS"/>
    <property type="match status" value="2"/>
</dbReference>
<keyword evidence="5" id="KW-1185">Reference proteome</keyword>
<dbReference type="InterPro" id="IPR000644">
    <property type="entry name" value="CBS_dom"/>
</dbReference>
<comment type="caution">
    <text evidence="4">The sequence shown here is derived from an EMBL/GenBank/DDBJ whole genome shotgun (WGS) entry which is preliminary data.</text>
</comment>
<evidence type="ECO:0000313" key="5">
    <source>
        <dbReference type="Proteomes" id="UP001651880"/>
    </source>
</evidence>
<feature type="domain" description="CBS" evidence="3">
    <location>
        <begin position="7"/>
        <end position="63"/>
    </location>
</feature>
<evidence type="ECO:0000313" key="4">
    <source>
        <dbReference type="EMBL" id="MCQ1528161.1"/>
    </source>
</evidence>